<reference evidence="2 3" key="1">
    <citation type="submission" date="2022-01" db="EMBL/GenBank/DDBJ databases">
        <title>Alkalihalobacillus sp. EGI L200015, a novel bacterium isolated from a salt lake sediment.</title>
        <authorList>
            <person name="Gao L."/>
            <person name="Fang B.-Z."/>
            <person name="Li W.-J."/>
        </authorList>
    </citation>
    <scope>NUCLEOTIDE SEQUENCE [LARGE SCALE GENOMIC DNA]</scope>
    <source>
        <strain evidence="2 3">KCTC 12718</strain>
    </source>
</reference>
<evidence type="ECO:0000256" key="1">
    <source>
        <dbReference type="SAM" id="Phobius"/>
    </source>
</evidence>
<keyword evidence="1" id="KW-1133">Transmembrane helix</keyword>
<protein>
    <submittedName>
        <fullName evidence="2">Uncharacterized protein</fullName>
    </submittedName>
</protein>
<dbReference type="RefSeq" id="WP_236338964.1">
    <property type="nucleotide sequence ID" value="NZ_JAKIJS010000005.1"/>
</dbReference>
<feature type="transmembrane region" description="Helical" evidence="1">
    <location>
        <begin position="77"/>
        <end position="95"/>
    </location>
</feature>
<keyword evidence="3" id="KW-1185">Reference proteome</keyword>
<keyword evidence="1" id="KW-0472">Membrane</keyword>
<evidence type="ECO:0000313" key="2">
    <source>
        <dbReference type="EMBL" id="MCF6139563.1"/>
    </source>
</evidence>
<organism evidence="2 3">
    <name type="scientific">Pseudalkalibacillus berkeleyi</name>
    <dbReference type="NCBI Taxonomy" id="1069813"/>
    <lineage>
        <taxon>Bacteria</taxon>
        <taxon>Bacillati</taxon>
        <taxon>Bacillota</taxon>
        <taxon>Bacilli</taxon>
        <taxon>Bacillales</taxon>
        <taxon>Fictibacillaceae</taxon>
        <taxon>Pseudalkalibacillus</taxon>
    </lineage>
</organism>
<comment type="caution">
    <text evidence="2">The sequence shown here is derived from an EMBL/GenBank/DDBJ whole genome shotgun (WGS) entry which is preliminary data.</text>
</comment>
<dbReference type="Proteomes" id="UP001649381">
    <property type="component" value="Unassembled WGS sequence"/>
</dbReference>
<name>A0ABS9H6Q8_9BACL</name>
<accession>A0ABS9H6Q8</accession>
<proteinExistence type="predicted"/>
<feature type="transmembrane region" description="Helical" evidence="1">
    <location>
        <begin position="43"/>
        <end position="65"/>
    </location>
</feature>
<gene>
    <name evidence="2" type="ORF">L2716_17745</name>
</gene>
<dbReference type="EMBL" id="JAKIJS010000005">
    <property type="protein sequence ID" value="MCF6139563.1"/>
    <property type="molecule type" value="Genomic_DNA"/>
</dbReference>
<sequence length="98" mass="11470">MSSKGWTIVQWSSFGVSLLFILMIFLMTSEVQGDRLVLMHSTPWMYVLFGLSIVGYYFFVVAHICKRNKVEKITLRLAGQAFFWTAIFYWGLYIINQL</sequence>
<evidence type="ECO:0000313" key="3">
    <source>
        <dbReference type="Proteomes" id="UP001649381"/>
    </source>
</evidence>
<keyword evidence="1" id="KW-0812">Transmembrane</keyword>